<evidence type="ECO:0000313" key="8">
    <source>
        <dbReference type="EMBL" id="RXH42340.1"/>
    </source>
</evidence>
<dbReference type="PANTHER" id="PTHR43776:SF7">
    <property type="entry name" value="D,D-DIPEPTIDE TRANSPORT ATP-BINDING PROTEIN DDPF-RELATED"/>
    <property type="match status" value="1"/>
</dbReference>
<dbReference type="Gene3D" id="3.40.50.300">
    <property type="entry name" value="P-loop containing nucleotide triphosphate hydrolases"/>
    <property type="match status" value="2"/>
</dbReference>
<feature type="domain" description="ABC transporter" evidence="7">
    <location>
        <begin position="280"/>
        <end position="527"/>
    </location>
</feature>
<dbReference type="GO" id="GO:0005524">
    <property type="term" value="F:ATP binding"/>
    <property type="evidence" value="ECO:0007669"/>
    <property type="project" value="UniProtKB-KW"/>
</dbReference>
<dbReference type="InterPro" id="IPR013563">
    <property type="entry name" value="Oligopep_ABC_C"/>
</dbReference>
<dbReference type="CDD" id="cd03257">
    <property type="entry name" value="ABC_NikE_OppD_transporters"/>
    <property type="match status" value="2"/>
</dbReference>
<evidence type="ECO:0000256" key="6">
    <source>
        <dbReference type="ARBA" id="ARBA00024722"/>
    </source>
</evidence>
<keyword evidence="3" id="KW-0813">Transport</keyword>
<dbReference type="InterPro" id="IPR003439">
    <property type="entry name" value="ABC_transporter-like_ATP-bd"/>
</dbReference>
<proteinExistence type="inferred from homology"/>
<gene>
    <name evidence="8" type="ORF">XH94_03015</name>
</gene>
<dbReference type="InterPro" id="IPR017871">
    <property type="entry name" value="ABC_transporter-like_CS"/>
</dbReference>
<dbReference type="GO" id="GO:0005886">
    <property type="term" value="C:plasma membrane"/>
    <property type="evidence" value="ECO:0007669"/>
    <property type="project" value="UniProtKB-SubCell"/>
</dbReference>
<sequence length="607" mass="65796">MAPLVKVDRLCVTARDQRGNNRAIVKDVSFEVQRGEVVALIGESGSGKTTIALSLMGHTRSGIRIAGGSITFDGQSLLDMRSRDLSSVRGRDIAYVPQSAAVSFNPAHPLLRQVIESSQIHRITSVAEAEAKAIALFRELVLPNPDHVGKRYPHQVSGGQLQRLLAAMALVTDPKLVIFDEPTTALDVTTQIEVLRVFKTAIKERGTTAIYVSHDLAVVAQIADRIIVLREGIICEVASTGRLLTQPRNDYTKSLLAAAEPHVRAATNGIMKETSARPVLKVMNVVAGYGAVDRHGNPAVPLLRDVGFTIKAGSTLGVIGESGSGKSTLARVIAGLLPAARGEVLLRGTKLPPKAAHRTRDQLRRIQIVFQIADTALNPARSIGRILGRPLEFYNGLVGDKRRRRVAELLDMVHLPGTVADRYPSELSGGQKQRVNLARALAAEPSLILCDEVTSALDTVVGAAILDLLAELQRDLGVAYLFISHDLSTVKAVCDEVMVLYAGQRMEYGSRGALHQRPRHPYSDLLISSVPQLRQGWLDSIGQMALKEASAGMAEAGNGGTCSFFERCAVRIPGRCDVERTPVRFLSKGTEIRCQRTEQELIELTMR</sequence>
<evidence type="ECO:0000259" key="7">
    <source>
        <dbReference type="PROSITE" id="PS50893"/>
    </source>
</evidence>
<keyword evidence="5" id="KW-0067">ATP-binding</keyword>
<dbReference type="EMBL" id="LBJM01000006">
    <property type="protein sequence ID" value="RXH42340.1"/>
    <property type="molecule type" value="Genomic_DNA"/>
</dbReference>
<dbReference type="PROSITE" id="PS50893">
    <property type="entry name" value="ABC_TRANSPORTER_2"/>
    <property type="match status" value="2"/>
</dbReference>
<accession>A0A4Q0STJ2</accession>
<evidence type="ECO:0000256" key="4">
    <source>
        <dbReference type="ARBA" id="ARBA00022741"/>
    </source>
</evidence>
<dbReference type="SMART" id="SM00382">
    <property type="entry name" value="AAA"/>
    <property type="match status" value="2"/>
</dbReference>
<dbReference type="Proteomes" id="UP000290565">
    <property type="component" value="Unassembled WGS sequence"/>
</dbReference>
<organism evidence="8 9">
    <name type="scientific">Bradyrhizobium zhanjiangense</name>
    <dbReference type="NCBI Taxonomy" id="1325107"/>
    <lineage>
        <taxon>Bacteria</taxon>
        <taxon>Pseudomonadati</taxon>
        <taxon>Pseudomonadota</taxon>
        <taxon>Alphaproteobacteria</taxon>
        <taxon>Hyphomicrobiales</taxon>
        <taxon>Nitrobacteraceae</taxon>
        <taxon>Bradyrhizobium</taxon>
    </lineage>
</organism>
<dbReference type="Pfam" id="PF08352">
    <property type="entry name" value="oligo_HPY"/>
    <property type="match status" value="1"/>
</dbReference>
<dbReference type="InterPro" id="IPR003593">
    <property type="entry name" value="AAA+_ATPase"/>
</dbReference>
<dbReference type="Pfam" id="PF00005">
    <property type="entry name" value="ABC_tran"/>
    <property type="match status" value="2"/>
</dbReference>
<dbReference type="AlphaFoldDB" id="A0A4Q0STJ2"/>
<comment type="function">
    <text evidence="6">Involved in beta-(1--&gt;2)glucan export. Transmembrane domains (TMD) form a pore in the inner membrane and the ATP-binding domain (NBD) is responsible for energy generation.</text>
</comment>
<evidence type="ECO:0000256" key="3">
    <source>
        <dbReference type="ARBA" id="ARBA00022448"/>
    </source>
</evidence>
<comment type="similarity">
    <text evidence="2">Belongs to the ABC transporter superfamily.</text>
</comment>
<dbReference type="GO" id="GO:0016887">
    <property type="term" value="F:ATP hydrolysis activity"/>
    <property type="evidence" value="ECO:0007669"/>
    <property type="project" value="InterPro"/>
</dbReference>
<dbReference type="GO" id="GO:0015833">
    <property type="term" value="P:peptide transport"/>
    <property type="evidence" value="ECO:0007669"/>
    <property type="project" value="InterPro"/>
</dbReference>
<comment type="subcellular location">
    <subcellularLocation>
        <location evidence="1">Cell inner membrane</location>
        <topology evidence="1">Peripheral membrane protein</topology>
    </subcellularLocation>
</comment>
<evidence type="ECO:0000313" key="9">
    <source>
        <dbReference type="Proteomes" id="UP000290565"/>
    </source>
</evidence>
<dbReference type="PANTHER" id="PTHR43776">
    <property type="entry name" value="TRANSPORT ATP-BINDING PROTEIN"/>
    <property type="match status" value="1"/>
</dbReference>
<dbReference type="PROSITE" id="PS00211">
    <property type="entry name" value="ABC_TRANSPORTER_1"/>
    <property type="match status" value="1"/>
</dbReference>
<comment type="caution">
    <text evidence="8">The sequence shown here is derived from an EMBL/GenBank/DDBJ whole genome shotgun (WGS) entry which is preliminary data.</text>
</comment>
<protein>
    <submittedName>
        <fullName evidence="8">ABC transporter</fullName>
    </submittedName>
</protein>
<keyword evidence="4" id="KW-0547">Nucleotide-binding</keyword>
<evidence type="ECO:0000256" key="1">
    <source>
        <dbReference type="ARBA" id="ARBA00004417"/>
    </source>
</evidence>
<dbReference type="SUPFAM" id="SSF52540">
    <property type="entry name" value="P-loop containing nucleoside triphosphate hydrolases"/>
    <property type="match status" value="2"/>
</dbReference>
<name>A0A4Q0STJ2_9BRAD</name>
<feature type="domain" description="ABC transporter" evidence="7">
    <location>
        <begin position="5"/>
        <end position="256"/>
    </location>
</feature>
<dbReference type="InterPro" id="IPR027417">
    <property type="entry name" value="P-loop_NTPase"/>
</dbReference>
<evidence type="ECO:0000256" key="2">
    <source>
        <dbReference type="ARBA" id="ARBA00005417"/>
    </source>
</evidence>
<dbReference type="GO" id="GO:0055085">
    <property type="term" value="P:transmembrane transport"/>
    <property type="evidence" value="ECO:0007669"/>
    <property type="project" value="UniProtKB-ARBA"/>
</dbReference>
<dbReference type="InterPro" id="IPR050319">
    <property type="entry name" value="ABC_transp_ATP-bind"/>
</dbReference>
<evidence type="ECO:0000256" key="5">
    <source>
        <dbReference type="ARBA" id="ARBA00022840"/>
    </source>
</evidence>
<reference evidence="8 9" key="1">
    <citation type="submission" date="2015-04" db="EMBL/GenBank/DDBJ databases">
        <title>Comparative genomics of rhizobia nodulating Arachis hypogaea in China.</title>
        <authorList>
            <person name="Li Y."/>
        </authorList>
    </citation>
    <scope>NUCLEOTIDE SEQUENCE [LARGE SCALE GENOMIC DNA]</scope>
    <source>
        <strain evidence="8 9">CCBAU 51787</strain>
    </source>
</reference>
<dbReference type="RefSeq" id="WP_128943479.1">
    <property type="nucleotide sequence ID" value="NZ_LBJM01000006.1"/>
</dbReference>